<feature type="compositionally biased region" description="Low complexity" evidence="1">
    <location>
        <begin position="345"/>
        <end position="379"/>
    </location>
</feature>
<feature type="region of interest" description="Disordered" evidence="1">
    <location>
        <begin position="295"/>
        <end position="379"/>
    </location>
</feature>
<proteinExistence type="predicted"/>
<dbReference type="AlphaFoldDB" id="A0A8H7R2C8"/>
<protein>
    <submittedName>
        <fullName evidence="2">Uncharacterized protein</fullName>
    </submittedName>
</protein>
<dbReference type="EMBL" id="JAEPRC010000267">
    <property type="protein sequence ID" value="KAG2202018.1"/>
    <property type="molecule type" value="Genomic_DNA"/>
</dbReference>
<dbReference type="Gene3D" id="1.10.238.10">
    <property type="entry name" value="EF-hand"/>
    <property type="match status" value="1"/>
</dbReference>
<gene>
    <name evidence="2" type="ORF">INT46_008418</name>
</gene>
<sequence length="426" mass="47695">MNKLFRRHNQEPVEKRSGVFIKRLEESKRLVVDPQRESEIEALTATPKVQADDLSDIEFNAYQTWWKDLDPFHIGKADNEAVFNFVNGCGLPDHKLEEILALFQDQKEGITKDQFFAILRLIAHAQNGRMINRDIVYLGAPLPRFQTQAIDAIIKRSQQSNDIPLVNSYDSTSNHSASSSINSNSNTMPSWMMPTNKVAGAQSTILPNAILNNTPKLYTPTHVSHSRSKSVPYNFLSKIDNNSNIDQLDDEPSDLLDNPESRRSTNHSSHVSMDADSLQKMVDTGQSLLLTQGFQPNFIDDDDNDDDDDDTDDEPNINKTANSDDGSNRSSNNSSTSCRMKQPSNNYNPYLTATTTTNTNPFETDDSSSTTPTQTPTILPRTTAKSSTLFHQTLNTCMNSVHIPPPPVPPQSTKPAYPKYARRTLF</sequence>
<dbReference type="SUPFAM" id="SSF47473">
    <property type="entry name" value="EF-hand"/>
    <property type="match status" value="1"/>
</dbReference>
<comment type="caution">
    <text evidence="2">The sequence shown here is derived from an EMBL/GenBank/DDBJ whole genome shotgun (WGS) entry which is preliminary data.</text>
</comment>
<feature type="compositionally biased region" description="Acidic residues" evidence="1">
    <location>
        <begin position="299"/>
        <end position="315"/>
    </location>
</feature>
<name>A0A8H7R2C8_9FUNG</name>
<evidence type="ECO:0000256" key="1">
    <source>
        <dbReference type="SAM" id="MobiDB-lite"/>
    </source>
</evidence>
<reference evidence="2" key="1">
    <citation type="submission" date="2020-12" db="EMBL/GenBank/DDBJ databases">
        <title>Metabolic potential, ecology and presence of endohyphal bacteria is reflected in genomic diversity of Mucoromycotina.</title>
        <authorList>
            <person name="Muszewska A."/>
            <person name="Okrasinska A."/>
            <person name="Steczkiewicz K."/>
            <person name="Drgas O."/>
            <person name="Orlowska M."/>
            <person name="Perlinska-Lenart U."/>
            <person name="Aleksandrzak-Piekarczyk T."/>
            <person name="Szatraj K."/>
            <person name="Zielenkiewicz U."/>
            <person name="Pilsyk S."/>
            <person name="Malc E."/>
            <person name="Mieczkowski P."/>
            <person name="Kruszewska J.S."/>
            <person name="Biernat P."/>
            <person name="Pawlowska J."/>
        </authorList>
    </citation>
    <scope>NUCLEOTIDE SEQUENCE</scope>
    <source>
        <strain evidence="2">CBS 226.32</strain>
    </source>
</reference>
<dbReference type="InterPro" id="IPR011992">
    <property type="entry name" value="EF-hand-dom_pair"/>
</dbReference>
<feature type="compositionally biased region" description="Low complexity" evidence="1">
    <location>
        <begin position="167"/>
        <end position="186"/>
    </location>
</feature>
<feature type="region of interest" description="Disordered" evidence="1">
    <location>
        <begin position="165"/>
        <end position="189"/>
    </location>
</feature>
<evidence type="ECO:0000313" key="3">
    <source>
        <dbReference type="Proteomes" id="UP000650833"/>
    </source>
</evidence>
<keyword evidence="3" id="KW-1185">Reference proteome</keyword>
<organism evidence="2 3">
    <name type="scientific">Mucor plumbeus</name>
    <dbReference type="NCBI Taxonomy" id="97098"/>
    <lineage>
        <taxon>Eukaryota</taxon>
        <taxon>Fungi</taxon>
        <taxon>Fungi incertae sedis</taxon>
        <taxon>Mucoromycota</taxon>
        <taxon>Mucoromycotina</taxon>
        <taxon>Mucoromycetes</taxon>
        <taxon>Mucorales</taxon>
        <taxon>Mucorineae</taxon>
        <taxon>Mucoraceae</taxon>
        <taxon>Mucor</taxon>
    </lineage>
</organism>
<accession>A0A8H7R2C8</accession>
<feature type="region of interest" description="Disordered" evidence="1">
    <location>
        <begin position="242"/>
        <end position="273"/>
    </location>
</feature>
<evidence type="ECO:0000313" key="2">
    <source>
        <dbReference type="EMBL" id="KAG2202018.1"/>
    </source>
</evidence>
<dbReference type="Proteomes" id="UP000650833">
    <property type="component" value="Unassembled WGS sequence"/>
</dbReference>
<feature type="compositionally biased region" description="Low complexity" evidence="1">
    <location>
        <begin position="323"/>
        <end position="337"/>
    </location>
</feature>
<dbReference type="OrthoDB" id="2553626at2759"/>